<dbReference type="Gene3D" id="2.140.10.30">
    <property type="entry name" value="Dipeptidylpeptidase IV, N-terminal domain"/>
    <property type="match status" value="2"/>
</dbReference>
<feature type="compositionally biased region" description="Polar residues" evidence="3">
    <location>
        <begin position="457"/>
        <end position="469"/>
    </location>
</feature>
<dbReference type="PANTHER" id="PTHR11731:SF193">
    <property type="entry name" value="DIPEPTIDYL PEPTIDASE 9"/>
    <property type="match status" value="1"/>
</dbReference>
<dbReference type="InterPro" id="IPR018247">
    <property type="entry name" value="EF_Hand_1_Ca_BS"/>
</dbReference>
<keyword evidence="1" id="KW-0106">Calcium</keyword>
<dbReference type="InterPro" id="IPR011992">
    <property type="entry name" value="EF-hand-dom_pair"/>
</dbReference>
<dbReference type="PANTHER" id="PTHR11731">
    <property type="entry name" value="PROTEASE FAMILY S9B,C DIPEPTIDYL-PEPTIDASE IV-RELATED"/>
    <property type="match status" value="1"/>
</dbReference>
<evidence type="ECO:0000256" key="1">
    <source>
        <dbReference type="ARBA" id="ARBA00022837"/>
    </source>
</evidence>
<dbReference type="PROSITE" id="PS00018">
    <property type="entry name" value="EF_HAND_1"/>
    <property type="match status" value="1"/>
</dbReference>
<dbReference type="EMBL" id="BEYU01000101">
    <property type="protein sequence ID" value="GBG31615.1"/>
    <property type="molecule type" value="Genomic_DNA"/>
</dbReference>
<dbReference type="InterPro" id="IPR002048">
    <property type="entry name" value="EF_hand_dom"/>
</dbReference>
<evidence type="ECO:0000259" key="4">
    <source>
        <dbReference type="PROSITE" id="PS50222"/>
    </source>
</evidence>
<feature type="region of interest" description="Disordered" evidence="3">
    <location>
        <begin position="405"/>
        <end position="475"/>
    </location>
</feature>
<feature type="domain" description="EF-hand" evidence="4">
    <location>
        <begin position="805"/>
        <end position="840"/>
    </location>
</feature>
<evidence type="ECO:0000313" key="5">
    <source>
        <dbReference type="EMBL" id="GBG31615.1"/>
    </source>
</evidence>
<feature type="coiled-coil region" evidence="2">
    <location>
        <begin position="179"/>
        <end position="248"/>
    </location>
</feature>
<dbReference type="GO" id="GO:0008239">
    <property type="term" value="F:dipeptidyl-peptidase activity"/>
    <property type="evidence" value="ECO:0007669"/>
    <property type="project" value="TreeGrafter"/>
</dbReference>
<dbReference type="Pfam" id="PF00930">
    <property type="entry name" value="DPPIV_N"/>
    <property type="match status" value="1"/>
</dbReference>
<feature type="compositionally biased region" description="Polar residues" evidence="3">
    <location>
        <begin position="14"/>
        <end position="25"/>
    </location>
</feature>
<dbReference type="Pfam" id="PF00326">
    <property type="entry name" value="Peptidase_S9"/>
    <property type="match status" value="1"/>
</dbReference>
<evidence type="ECO:0000256" key="2">
    <source>
        <dbReference type="SAM" id="Coils"/>
    </source>
</evidence>
<dbReference type="Gene3D" id="1.10.238.10">
    <property type="entry name" value="EF-hand"/>
    <property type="match status" value="1"/>
</dbReference>
<feature type="compositionally biased region" description="Basic and acidic residues" evidence="3">
    <location>
        <begin position="419"/>
        <end position="428"/>
    </location>
</feature>
<dbReference type="InterPro" id="IPR001375">
    <property type="entry name" value="Peptidase_S9_cat"/>
</dbReference>
<dbReference type="SUPFAM" id="SSF47473">
    <property type="entry name" value="EF-hand"/>
    <property type="match status" value="1"/>
</dbReference>
<dbReference type="SUPFAM" id="SSF82171">
    <property type="entry name" value="DPP6 N-terminal domain-like"/>
    <property type="match status" value="1"/>
</dbReference>
<comment type="caution">
    <text evidence="5">The sequence shown here is derived from an EMBL/GenBank/DDBJ whole genome shotgun (WGS) entry which is preliminary data.</text>
</comment>
<protein>
    <submittedName>
        <fullName evidence="5">Dipeptidyl peptidase 9</fullName>
    </submittedName>
</protein>
<keyword evidence="6" id="KW-1185">Reference proteome</keyword>
<dbReference type="GO" id="GO:0005509">
    <property type="term" value="F:calcium ion binding"/>
    <property type="evidence" value="ECO:0007669"/>
    <property type="project" value="InterPro"/>
</dbReference>
<accession>A0A2R5GLV6</accession>
<dbReference type="InterPro" id="IPR002469">
    <property type="entry name" value="Peptidase_S9B_N"/>
</dbReference>
<evidence type="ECO:0000313" key="6">
    <source>
        <dbReference type="Proteomes" id="UP000241890"/>
    </source>
</evidence>
<dbReference type="InParanoid" id="A0A2R5GLV6"/>
<keyword evidence="2" id="KW-0175">Coiled coil</keyword>
<name>A0A2R5GLV6_9STRA</name>
<gene>
    <name evidence="5" type="ORF">FCC1311_078402</name>
</gene>
<dbReference type="GO" id="GO:0006508">
    <property type="term" value="P:proteolysis"/>
    <property type="evidence" value="ECO:0007669"/>
    <property type="project" value="InterPro"/>
</dbReference>
<dbReference type="PROSITE" id="PS50222">
    <property type="entry name" value="EF_HAND_2"/>
    <property type="match status" value="1"/>
</dbReference>
<feature type="region of interest" description="Disordered" evidence="3">
    <location>
        <begin position="37"/>
        <end position="56"/>
    </location>
</feature>
<evidence type="ECO:0000256" key="3">
    <source>
        <dbReference type="SAM" id="MobiDB-lite"/>
    </source>
</evidence>
<dbReference type="Proteomes" id="UP000241890">
    <property type="component" value="Unassembled WGS sequence"/>
</dbReference>
<feature type="region of interest" description="Disordered" evidence="3">
    <location>
        <begin position="1"/>
        <end position="30"/>
    </location>
</feature>
<dbReference type="InterPro" id="IPR029058">
    <property type="entry name" value="AB_hydrolase_fold"/>
</dbReference>
<proteinExistence type="predicted"/>
<reference evidence="5 6" key="1">
    <citation type="submission" date="2017-12" db="EMBL/GenBank/DDBJ databases">
        <title>Sequencing, de novo assembly and annotation of complete genome of a new Thraustochytrid species, strain FCC1311.</title>
        <authorList>
            <person name="Sedici K."/>
            <person name="Godart F."/>
            <person name="Aiese Cigliano R."/>
            <person name="Sanseverino W."/>
            <person name="Barakat M."/>
            <person name="Ortet P."/>
            <person name="Marechal E."/>
            <person name="Cagnac O."/>
            <person name="Amato A."/>
        </authorList>
    </citation>
    <scope>NUCLEOTIDE SEQUENCE [LARGE SCALE GENOMIC DNA]</scope>
</reference>
<dbReference type="OrthoDB" id="16520at2759"/>
<dbReference type="GO" id="GO:0008236">
    <property type="term" value="F:serine-type peptidase activity"/>
    <property type="evidence" value="ECO:0007669"/>
    <property type="project" value="InterPro"/>
</dbReference>
<feature type="region of interest" description="Disordered" evidence="3">
    <location>
        <begin position="259"/>
        <end position="306"/>
    </location>
</feature>
<organism evidence="5 6">
    <name type="scientific">Hondaea fermentalgiana</name>
    <dbReference type="NCBI Taxonomy" id="2315210"/>
    <lineage>
        <taxon>Eukaryota</taxon>
        <taxon>Sar</taxon>
        <taxon>Stramenopiles</taxon>
        <taxon>Bigyra</taxon>
        <taxon>Labyrinthulomycetes</taxon>
        <taxon>Thraustochytrida</taxon>
        <taxon>Thraustochytriidae</taxon>
        <taxon>Hondaea</taxon>
    </lineage>
</organism>
<dbReference type="InterPro" id="IPR050278">
    <property type="entry name" value="Serine_Prot_S9B/DPPIV"/>
</dbReference>
<dbReference type="SUPFAM" id="SSF53474">
    <property type="entry name" value="alpha/beta-Hydrolases"/>
    <property type="match status" value="1"/>
</dbReference>
<sequence>MLPVIGARHVSGHGSASPTSSNNPGLATKGSDILKRGAAKSRWQASVDHDSGHGVQNAKSNFLHHVESDSDFLQQHNRGDFGAHLARNSDSDADLRELHSPEVAEDVDDGLDPSPELRDELMRIATRVQELTTHFAELTQNMDGRNAQLGRILSKIRARYVNSFEHLLSTTSKMHAAKDQKLQRRAANLKQRERDLRMQVMTLESDHRVLRAQTNATDLVVRTQRERIEELEEEVAHLRTLLRGESNDLLARVKTPRKQEGIHEIDHAANCNLRTGRSSSSGASSSDKTGEYKREEEEEREGVDTRPDIVELALEAPLQALDTLVNNFEDQGQAKQLILSNMEMLLQVAENEAKRNKANDAKFMVAKLRGDDVALVEMQDKGTMTTAKPSASDSDTQDIISEDGQKAMRARAAYTSSESSRHERDAAIRSKNGRTPSSSTETETIALEQDDSKAHENSQQSVADSQTDRAGSGLDVPRLSTDIMIRVMNSNKNGFEMPSELSTFLANLPPNAMDAAPPTLEWVLERIQTLYDDKLEADQSDASDGLALQTLGAFTIEQFLYRHGVRRVAELRLFELLQAVRAHMKKHTRVKLFARFLDAYHYKHNETDQRICNNHILQVFLQIRQWLLRPSIAQEQHNAVLCSSGSPNPPNGPLSLDDAATEVDCTIPSVSFADHALAGDVIEFENRTYVPLDRAVNFLRALYGTFLPPRKVNMYCRAVEKMAAVHSEYTNVKGVRVVEIRVPKGVAKGDRTTVRMHMRNALLHHDRNEGGKSPGDRTHRIDKVVVDIDRALESLVKVLLAREHHIDEKLRTLFIRGDTDGDGVLSFHEFTRILQTANSSLSSRKVLRIFREACTATNAASAGSGKRGFVSISGSSVETMSQLDDLIVAARPLPGIIAPSQPSFSPCRKYLAFLCPDSSDNLLNRQLYCLELDQEGNAQGSAFKLWDPAASSEESNTEETLSLEDKLRRERSRQMSVGITQYAWSSSPSLASRMLIPLNGNIFMKEMQPNVAAPPRKVFDKVTSTAPGDDARGGALDPHMSPDGRMVAFVRDAELYVLEVDADAPTPQRLTYDSRGNGKTSGLADFIAQEEMDRYHGFWWSHDSQHIAFELVDESHIPEYRIMHQGKEEVGDSAQEDHRYPFAGKANPHVRLGVVSVAASGNGQRPSVRWLDISLKEGSGDNDMYLARVDWLPDGSLSAQLENREQSELLLVRYDINSGQRTLLKRETSDVWINLHDLFVSFDSMRGEQVLGLSDGKDGAGADASGDVAMQGGDEADAAAWQGQQPCGFFFIWGSESETRFMKLYLYFYSSQTGKVQLVRKLCDDGPWMVTSLVQVDLERGLLYYAATRESVLERHVYCVSLWSSADAATEGRALTKSFAGMNSMVMDADGDLAVLTHHSILTPPTTQLFRISGDSCERGISQIYTLHAGKESSLVHDELERLQPLLVTPELIEFPAPSDGPLLHGALYRPDPEQHGDGPFPTIVAVYGGPHVQRVTNGWDVTVDMRAQRLVNAGYAVLKVDNRGSSGRGLDFEGAIKHRMGTVEVDDQVEGVLFLERKGIADRSRVGMYGWSYGGYMSAMCLLKRPDVFHVAIAGAPVTHWDGYDTHYTERYMGTPLTNPRGYEEGAVMAHVRNLQGKLMLVHGLIDENVHFRHTARLINALIAEAKPYDLLLFPDERHSPRRLQDRIYMEKRMKEYFDEHLGSESGSVAAVKKKRT</sequence>
<dbReference type="Gene3D" id="3.40.50.1820">
    <property type="entry name" value="alpha/beta hydrolase"/>
    <property type="match status" value="1"/>
</dbReference>
<feature type="compositionally biased region" description="Polar residues" evidence="3">
    <location>
        <begin position="433"/>
        <end position="443"/>
    </location>
</feature>